<dbReference type="AlphaFoldDB" id="A0AAN9GJB7"/>
<evidence type="ECO:0000256" key="7">
    <source>
        <dbReference type="SAM" id="Phobius"/>
    </source>
</evidence>
<organism evidence="8 9">
    <name type="scientific">Littorina saxatilis</name>
    <dbReference type="NCBI Taxonomy" id="31220"/>
    <lineage>
        <taxon>Eukaryota</taxon>
        <taxon>Metazoa</taxon>
        <taxon>Spiralia</taxon>
        <taxon>Lophotrochozoa</taxon>
        <taxon>Mollusca</taxon>
        <taxon>Gastropoda</taxon>
        <taxon>Caenogastropoda</taxon>
        <taxon>Littorinimorpha</taxon>
        <taxon>Littorinoidea</taxon>
        <taxon>Littorinidae</taxon>
        <taxon>Littorina</taxon>
    </lineage>
</organism>
<feature type="transmembrane region" description="Helical" evidence="7">
    <location>
        <begin position="6"/>
        <end position="32"/>
    </location>
</feature>
<keyword evidence="4 7" id="KW-0812">Transmembrane</keyword>
<dbReference type="GO" id="GO:0006888">
    <property type="term" value="P:endoplasmic reticulum to Golgi vesicle-mediated transport"/>
    <property type="evidence" value="ECO:0007669"/>
    <property type="project" value="InterPro"/>
</dbReference>
<dbReference type="GO" id="GO:0097020">
    <property type="term" value="F:COPII receptor activity"/>
    <property type="evidence" value="ECO:0007669"/>
    <property type="project" value="InterPro"/>
</dbReference>
<dbReference type="PANTHER" id="PTHR13144:SF0">
    <property type="entry name" value="PROTEIN TEX261"/>
    <property type="match status" value="1"/>
</dbReference>
<dbReference type="GO" id="GO:0000139">
    <property type="term" value="C:Golgi membrane"/>
    <property type="evidence" value="ECO:0007669"/>
    <property type="project" value="TreeGrafter"/>
</dbReference>
<evidence type="ECO:0000313" key="9">
    <source>
        <dbReference type="Proteomes" id="UP001374579"/>
    </source>
</evidence>
<name>A0AAN9GJB7_9CAEN</name>
<evidence type="ECO:0000256" key="1">
    <source>
        <dbReference type="ARBA" id="ARBA00004141"/>
    </source>
</evidence>
<protein>
    <recommendedName>
        <fullName evidence="3">Protein TEX261</fullName>
    </recommendedName>
</protein>
<dbReference type="GO" id="GO:0005789">
    <property type="term" value="C:endoplasmic reticulum membrane"/>
    <property type="evidence" value="ECO:0007669"/>
    <property type="project" value="TreeGrafter"/>
</dbReference>
<dbReference type="EMBL" id="JBAMIC010000003">
    <property type="protein sequence ID" value="KAK7110146.1"/>
    <property type="molecule type" value="Genomic_DNA"/>
</dbReference>
<dbReference type="InterPro" id="IPR007277">
    <property type="entry name" value="Svp26/Tex261"/>
</dbReference>
<dbReference type="Proteomes" id="UP001374579">
    <property type="component" value="Unassembled WGS sequence"/>
</dbReference>
<feature type="transmembrane region" description="Helical" evidence="7">
    <location>
        <begin position="44"/>
        <end position="62"/>
    </location>
</feature>
<gene>
    <name evidence="8" type="ORF">V1264_014071</name>
</gene>
<sequence length="200" mass="22900">MWFLYLLSWIALVIQICIVTLSIAAGLFYLAELVEEYTVMTGKIIKYLIMLTASVYLMILLFEAFPLLMIACGFAASLSYFFVLQTFPFFDLTSPPFIASIVLLVFNHYLAFSYFSDVWYPFAEVLSYFTICLWLVPFAFFVSLSANENTLPVTADIVTPSDESDVVTSYFNRKGKKYGLLHFFKNVQGTVLPQRVKKSY</sequence>
<accession>A0AAN9GJB7</accession>
<evidence type="ECO:0000256" key="5">
    <source>
        <dbReference type="ARBA" id="ARBA00022989"/>
    </source>
</evidence>
<feature type="transmembrane region" description="Helical" evidence="7">
    <location>
        <begin position="97"/>
        <end position="115"/>
    </location>
</feature>
<dbReference type="PANTHER" id="PTHR13144">
    <property type="entry name" value="TEX261 PROTEIN"/>
    <property type="match status" value="1"/>
</dbReference>
<feature type="transmembrane region" description="Helical" evidence="7">
    <location>
        <begin position="127"/>
        <end position="146"/>
    </location>
</feature>
<keyword evidence="6 7" id="KW-0472">Membrane</keyword>
<evidence type="ECO:0000313" key="8">
    <source>
        <dbReference type="EMBL" id="KAK7110146.1"/>
    </source>
</evidence>
<comment type="subcellular location">
    <subcellularLocation>
        <location evidence="1">Membrane</location>
        <topology evidence="1">Multi-pass membrane protein</topology>
    </subcellularLocation>
</comment>
<keyword evidence="9" id="KW-1185">Reference proteome</keyword>
<proteinExistence type="inferred from homology"/>
<evidence type="ECO:0000256" key="2">
    <source>
        <dbReference type="ARBA" id="ARBA00008096"/>
    </source>
</evidence>
<comment type="caution">
    <text evidence="8">The sequence shown here is derived from an EMBL/GenBank/DDBJ whole genome shotgun (WGS) entry which is preliminary data.</text>
</comment>
<dbReference type="Pfam" id="PF04148">
    <property type="entry name" value="Erv26"/>
    <property type="match status" value="1"/>
</dbReference>
<reference evidence="8 9" key="1">
    <citation type="submission" date="2024-02" db="EMBL/GenBank/DDBJ databases">
        <title>Chromosome-scale genome assembly of the rough periwinkle Littorina saxatilis.</title>
        <authorList>
            <person name="De Jode A."/>
            <person name="Faria R."/>
            <person name="Formenti G."/>
            <person name="Sims Y."/>
            <person name="Smith T.P."/>
            <person name="Tracey A."/>
            <person name="Wood J.M.D."/>
            <person name="Zagrodzka Z.B."/>
            <person name="Johannesson K."/>
            <person name="Butlin R.K."/>
            <person name="Leder E.H."/>
        </authorList>
    </citation>
    <scope>NUCLEOTIDE SEQUENCE [LARGE SCALE GENOMIC DNA]</scope>
    <source>
        <strain evidence="8">Snail1</strain>
        <tissue evidence="8">Muscle</tissue>
    </source>
</reference>
<feature type="transmembrane region" description="Helical" evidence="7">
    <location>
        <begin position="68"/>
        <end position="90"/>
    </location>
</feature>
<evidence type="ECO:0000256" key="6">
    <source>
        <dbReference type="ARBA" id="ARBA00023136"/>
    </source>
</evidence>
<dbReference type="GO" id="GO:0030134">
    <property type="term" value="C:COPII-coated ER to Golgi transport vesicle"/>
    <property type="evidence" value="ECO:0007669"/>
    <property type="project" value="TreeGrafter"/>
</dbReference>
<comment type="similarity">
    <text evidence="2">Belongs to the SVP26 family.</text>
</comment>
<keyword evidence="5 7" id="KW-1133">Transmembrane helix</keyword>
<evidence type="ECO:0000256" key="3">
    <source>
        <dbReference type="ARBA" id="ARBA00017877"/>
    </source>
</evidence>
<evidence type="ECO:0000256" key="4">
    <source>
        <dbReference type="ARBA" id="ARBA00022692"/>
    </source>
</evidence>